<gene>
    <name evidence="1" type="ORF">MTR67_043397</name>
</gene>
<evidence type="ECO:0000313" key="1">
    <source>
        <dbReference type="EMBL" id="WMV50012.1"/>
    </source>
</evidence>
<accession>A0AAF0ZS18</accession>
<proteinExistence type="predicted"/>
<reference evidence="1" key="1">
    <citation type="submission" date="2023-08" db="EMBL/GenBank/DDBJ databases">
        <title>A de novo genome assembly of Solanum verrucosum Schlechtendal, a Mexican diploid species geographically isolated from the other diploid A-genome species in potato relatives.</title>
        <authorList>
            <person name="Hosaka K."/>
        </authorList>
    </citation>
    <scope>NUCLEOTIDE SEQUENCE</scope>
    <source>
        <tissue evidence="1">Young leaves</tissue>
    </source>
</reference>
<keyword evidence="2" id="KW-1185">Reference proteome</keyword>
<organism evidence="1 2">
    <name type="scientific">Solanum verrucosum</name>
    <dbReference type="NCBI Taxonomy" id="315347"/>
    <lineage>
        <taxon>Eukaryota</taxon>
        <taxon>Viridiplantae</taxon>
        <taxon>Streptophyta</taxon>
        <taxon>Embryophyta</taxon>
        <taxon>Tracheophyta</taxon>
        <taxon>Spermatophyta</taxon>
        <taxon>Magnoliopsida</taxon>
        <taxon>eudicotyledons</taxon>
        <taxon>Gunneridae</taxon>
        <taxon>Pentapetalae</taxon>
        <taxon>asterids</taxon>
        <taxon>lamiids</taxon>
        <taxon>Solanales</taxon>
        <taxon>Solanaceae</taxon>
        <taxon>Solanoideae</taxon>
        <taxon>Solaneae</taxon>
        <taxon>Solanum</taxon>
    </lineage>
</organism>
<protein>
    <submittedName>
        <fullName evidence="1">Uncharacterized protein</fullName>
    </submittedName>
</protein>
<name>A0AAF0ZS18_SOLVR</name>
<dbReference type="Proteomes" id="UP001234989">
    <property type="component" value="Chromosome 10"/>
</dbReference>
<evidence type="ECO:0000313" key="2">
    <source>
        <dbReference type="Proteomes" id="UP001234989"/>
    </source>
</evidence>
<sequence>MYCVKWQMENMIFAN</sequence>
<dbReference type="EMBL" id="CP133621">
    <property type="protein sequence ID" value="WMV50012.1"/>
    <property type="molecule type" value="Genomic_DNA"/>
</dbReference>